<dbReference type="InterPro" id="IPR009998">
    <property type="entry name" value="YfaZ"/>
</dbReference>
<sequence>MLKNIVISTLVTSAILFAESGVGLNINENDLEVEAILDSRNLEALQTSSTIYQADFNYLNADNDKLLGAGIGATNKLQGVEGVELTFGAKFIWAEVGRDDDFTSLPLMAQIRYTFPPLMFNVPPVSVEARGLYAPSSLSFGDSEEYSEFRISGDIEMIDNVKVYAGYRNIHTSYKGIPGSLFDTGFYAGLKVTY</sequence>
<accession>A0A6S6U0E0</accession>
<organism evidence="1">
    <name type="scientific">uncultured Sulfurovum sp</name>
    <dbReference type="NCBI Taxonomy" id="269237"/>
    <lineage>
        <taxon>Bacteria</taxon>
        <taxon>Pseudomonadati</taxon>
        <taxon>Campylobacterota</taxon>
        <taxon>Epsilonproteobacteria</taxon>
        <taxon>Campylobacterales</taxon>
        <taxon>Sulfurovaceae</taxon>
        <taxon>Sulfurovum</taxon>
        <taxon>environmental samples</taxon>
    </lineage>
</organism>
<dbReference type="Pfam" id="PF07437">
    <property type="entry name" value="YfaZ"/>
    <property type="match status" value="1"/>
</dbReference>
<name>A0A6S6U0E0_9BACT</name>
<dbReference type="AlphaFoldDB" id="A0A6S6U0E0"/>
<protein>
    <recommendedName>
        <fullName evidence="2">YfaZ</fullName>
    </recommendedName>
</protein>
<evidence type="ECO:0000313" key="1">
    <source>
        <dbReference type="EMBL" id="CAA6822223.1"/>
    </source>
</evidence>
<proteinExistence type="predicted"/>
<reference evidence="1" key="1">
    <citation type="submission" date="2020-01" db="EMBL/GenBank/DDBJ databases">
        <authorList>
            <person name="Meier V. D."/>
            <person name="Meier V D."/>
        </authorList>
    </citation>
    <scope>NUCLEOTIDE SEQUENCE</scope>
    <source>
        <strain evidence="1">HLG_WM_MAG_04</strain>
    </source>
</reference>
<evidence type="ECO:0008006" key="2">
    <source>
        <dbReference type="Google" id="ProtNLM"/>
    </source>
</evidence>
<dbReference type="EMBL" id="CACVAX010000059">
    <property type="protein sequence ID" value="CAA6822223.1"/>
    <property type="molecule type" value="Genomic_DNA"/>
</dbReference>
<gene>
    <name evidence="1" type="ORF">HELGO_WM1856</name>
</gene>